<comment type="caution">
    <text evidence="1">The sequence shown here is derived from an EMBL/GenBank/DDBJ whole genome shotgun (WGS) entry which is preliminary data.</text>
</comment>
<evidence type="ECO:0000313" key="2">
    <source>
        <dbReference type="Proteomes" id="UP000285579"/>
    </source>
</evidence>
<sequence>MYKELSIEKYIPKKYRNTVEDFYKDMDGCWLNLKEGYISADNEATSIHEDTIKDVKSKLKTIISEVEFENMTREEIMHFLNK</sequence>
<dbReference type="Proteomes" id="UP000285579">
    <property type="component" value="Unassembled WGS sequence"/>
</dbReference>
<protein>
    <submittedName>
        <fullName evidence="1">Uncharacterized protein</fullName>
    </submittedName>
</protein>
<proteinExistence type="predicted"/>
<reference evidence="1 2" key="1">
    <citation type="journal article" date="2016" name="Front. Microbiol.">
        <title>Comprehensive Phylogenetic Analysis of Bovine Non-aureus Staphylococci Species Based on Whole-Genome Sequencing.</title>
        <authorList>
            <person name="Naushad S."/>
            <person name="Barkema H.W."/>
            <person name="Luby C."/>
            <person name="Condas L.A."/>
            <person name="Nobrega D.B."/>
            <person name="Carson D.A."/>
            <person name="De Buck J."/>
        </authorList>
    </citation>
    <scope>NUCLEOTIDE SEQUENCE [LARGE SCALE GENOMIC DNA]</scope>
    <source>
        <strain evidence="1 2">SNUC 1349</strain>
    </source>
</reference>
<dbReference type="RefSeq" id="WP_119555469.1">
    <property type="nucleotide sequence ID" value="NZ_QXUI01000011.1"/>
</dbReference>
<accession>A0AAQ0LXV8</accession>
<dbReference type="EMBL" id="QXUI01000011">
    <property type="protein sequence ID" value="RIM90952.1"/>
    <property type="molecule type" value="Genomic_DNA"/>
</dbReference>
<evidence type="ECO:0000313" key="1">
    <source>
        <dbReference type="EMBL" id="RIM90952.1"/>
    </source>
</evidence>
<organism evidence="1 2">
    <name type="scientific">Staphylococcus xylosus</name>
    <dbReference type="NCBI Taxonomy" id="1288"/>
    <lineage>
        <taxon>Bacteria</taxon>
        <taxon>Bacillati</taxon>
        <taxon>Bacillota</taxon>
        <taxon>Bacilli</taxon>
        <taxon>Bacillales</taxon>
        <taxon>Staphylococcaceae</taxon>
        <taxon>Staphylococcus</taxon>
    </lineage>
</organism>
<name>A0AAQ0LXV8_STAXY</name>
<gene>
    <name evidence="1" type="ORF">BU104_12530</name>
</gene>
<dbReference type="AlphaFoldDB" id="A0AAQ0LXV8"/>